<keyword evidence="5" id="KW-1185">Reference proteome</keyword>
<protein>
    <recommendedName>
        <fullName evidence="2">Biotin transporter</fullName>
    </recommendedName>
</protein>
<keyword evidence="2" id="KW-1003">Cell membrane</keyword>
<proteinExistence type="inferred from homology"/>
<keyword evidence="2" id="KW-0813">Transport</keyword>
<evidence type="ECO:0000256" key="1">
    <source>
        <dbReference type="ARBA" id="ARBA00010692"/>
    </source>
</evidence>
<evidence type="ECO:0000256" key="2">
    <source>
        <dbReference type="PIRNR" id="PIRNR016661"/>
    </source>
</evidence>
<evidence type="ECO:0000256" key="3">
    <source>
        <dbReference type="SAM" id="Phobius"/>
    </source>
</evidence>
<evidence type="ECO:0000313" key="5">
    <source>
        <dbReference type="Proteomes" id="UP000521032"/>
    </source>
</evidence>
<gene>
    <name evidence="4" type="primary">bioY</name>
    <name evidence="4" type="ORF">JEOSCH030_00442</name>
</gene>
<name>A0A6V7R703_9BACL</name>
<comment type="similarity">
    <text evidence="1 2">Belongs to the BioY family.</text>
</comment>
<feature type="transmembrane region" description="Helical" evidence="3">
    <location>
        <begin position="54"/>
        <end position="76"/>
    </location>
</feature>
<organism evidence="4 5">
    <name type="scientific">Phocicoccus schoeneichii</name>
    <dbReference type="NCBI Taxonomy" id="1812261"/>
    <lineage>
        <taxon>Bacteria</taxon>
        <taxon>Bacillati</taxon>
        <taxon>Bacillota</taxon>
        <taxon>Bacilli</taxon>
        <taxon>Bacillales</taxon>
        <taxon>Salinicoccaceae</taxon>
        <taxon>Phocicoccus</taxon>
    </lineage>
</organism>
<dbReference type="Gene3D" id="1.10.1760.20">
    <property type="match status" value="1"/>
</dbReference>
<keyword evidence="2 3" id="KW-0472">Membrane</keyword>
<comment type="subcellular location">
    <subcellularLocation>
        <location evidence="2">Cell membrane</location>
        <topology evidence="2">Multi-pass membrane protein</topology>
    </subcellularLocation>
</comment>
<dbReference type="GO" id="GO:0015225">
    <property type="term" value="F:biotin transmembrane transporter activity"/>
    <property type="evidence" value="ECO:0007669"/>
    <property type="project" value="UniProtKB-UniRule"/>
</dbReference>
<feature type="transmembrane region" description="Helical" evidence="3">
    <location>
        <begin position="150"/>
        <end position="172"/>
    </location>
</feature>
<keyword evidence="3" id="KW-0812">Transmembrane</keyword>
<reference evidence="4 5" key="1">
    <citation type="submission" date="2020-07" db="EMBL/GenBank/DDBJ databases">
        <authorList>
            <person name="Criscuolo A."/>
        </authorList>
    </citation>
    <scope>NUCLEOTIDE SEQUENCE [LARGE SCALE GENOMIC DNA]</scope>
    <source>
        <strain evidence="5">CIP 111030</strain>
    </source>
</reference>
<dbReference type="Proteomes" id="UP000521032">
    <property type="component" value="Unassembled WGS sequence"/>
</dbReference>
<dbReference type="PANTHER" id="PTHR34295:SF1">
    <property type="entry name" value="BIOTIN TRANSPORTER BIOY"/>
    <property type="match status" value="1"/>
</dbReference>
<evidence type="ECO:0000313" key="4">
    <source>
        <dbReference type="EMBL" id="CAD2072824.1"/>
    </source>
</evidence>
<dbReference type="RefSeq" id="WP_186085397.1">
    <property type="nucleotide sequence ID" value="NZ_BMDB01000001.1"/>
</dbReference>
<dbReference type="AlphaFoldDB" id="A0A6V7R703"/>
<dbReference type="PIRSF" id="PIRSF016661">
    <property type="entry name" value="BioY"/>
    <property type="match status" value="1"/>
</dbReference>
<dbReference type="PANTHER" id="PTHR34295">
    <property type="entry name" value="BIOTIN TRANSPORTER BIOY"/>
    <property type="match status" value="1"/>
</dbReference>
<dbReference type="GO" id="GO:0005886">
    <property type="term" value="C:plasma membrane"/>
    <property type="evidence" value="ECO:0007669"/>
    <property type="project" value="UniProtKB-SubCell"/>
</dbReference>
<feature type="transmembrane region" description="Helical" evidence="3">
    <location>
        <begin position="82"/>
        <end position="100"/>
    </location>
</feature>
<feature type="transmembrane region" description="Helical" evidence="3">
    <location>
        <begin position="107"/>
        <end position="130"/>
    </location>
</feature>
<sequence>MKTKQLILVALFAALIAIAAQISIPIGPVPITLQAPMVILAGCLLGPRYGVMSVGVYILLGLIGIPVFAGGSGGFASIVSPSFGFILGFLPLAMFAGIAAQPERSVVMSGVIVSLGVLVLFTIGLVYFYFVMNYVVMTPVNLTKAIGFTVTPFILKDLIVAVCTIAFSRVLVRRGVHA</sequence>
<dbReference type="InterPro" id="IPR003784">
    <property type="entry name" value="BioY"/>
</dbReference>
<keyword evidence="3" id="KW-1133">Transmembrane helix</keyword>
<dbReference type="Pfam" id="PF02632">
    <property type="entry name" value="BioY"/>
    <property type="match status" value="1"/>
</dbReference>
<comment type="caution">
    <text evidence="4">The sequence shown here is derived from an EMBL/GenBank/DDBJ whole genome shotgun (WGS) entry which is preliminary data.</text>
</comment>
<accession>A0A6V7R703</accession>
<dbReference type="EMBL" id="CAJEWE010000006">
    <property type="protein sequence ID" value="CAD2072824.1"/>
    <property type="molecule type" value="Genomic_DNA"/>
</dbReference>